<dbReference type="CDD" id="cd03364">
    <property type="entry name" value="TOPRIM_DnaG_primases"/>
    <property type="match status" value="1"/>
</dbReference>
<evidence type="ECO:0000256" key="2">
    <source>
        <dbReference type="ARBA" id="ARBA00022515"/>
    </source>
</evidence>
<dbReference type="Gene3D" id="3.90.580.10">
    <property type="entry name" value="Zinc finger, CHC2-type domain"/>
    <property type="match status" value="1"/>
</dbReference>
<dbReference type="PANTHER" id="PTHR30313:SF2">
    <property type="entry name" value="DNA PRIMASE"/>
    <property type="match status" value="1"/>
</dbReference>
<keyword evidence="3 12" id="KW-0808">Transferase</keyword>
<dbReference type="PIRSF" id="PIRSF002811">
    <property type="entry name" value="DnaG"/>
    <property type="match status" value="1"/>
</dbReference>
<dbReference type="EC" id="2.7.7.101" evidence="12"/>
<dbReference type="GO" id="GO:0000428">
    <property type="term" value="C:DNA-directed RNA polymerase complex"/>
    <property type="evidence" value="ECO:0007669"/>
    <property type="project" value="UniProtKB-KW"/>
</dbReference>
<dbReference type="STRING" id="1938817.SAMN06296008_1033"/>
<evidence type="ECO:0000256" key="7">
    <source>
        <dbReference type="ARBA" id="ARBA00022771"/>
    </source>
</evidence>
<dbReference type="EMBL" id="FWXJ01000003">
    <property type="protein sequence ID" value="SMC34795.1"/>
    <property type="molecule type" value="Genomic_DNA"/>
</dbReference>
<keyword evidence="8 12" id="KW-0862">Zinc</keyword>
<keyword evidence="2 12" id="KW-0639">Primosome</keyword>
<dbReference type="AlphaFoldDB" id="A0A1W1YF60"/>
<dbReference type="InterPro" id="IPR037068">
    <property type="entry name" value="DNA_primase_core_N_sf"/>
</dbReference>
<keyword evidence="10 12" id="KW-0238">DNA-binding</keyword>
<reference evidence="16 17" key="1">
    <citation type="submission" date="2017-04" db="EMBL/GenBank/DDBJ databases">
        <authorList>
            <person name="Afonso C.L."/>
            <person name="Miller P.J."/>
            <person name="Scott M.A."/>
            <person name="Spackman E."/>
            <person name="Goraichik I."/>
            <person name="Dimitrov K.M."/>
            <person name="Suarez D.L."/>
            <person name="Swayne D.E."/>
        </authorList>
    </citation>
    <scope>NUCLEOTIDE SEQUENCE [LARGE SCALE GENOMIC DNA]</scope>
    <source>
        <strain evidence="16 17">VK13</strain>
    </source>
</reference>
<comment type="domain">
    <text evidence="12">Contains an N-terminal zinc-binding domain, a central core domain that contains the primase activity, and a C-terminal DnaB-binding domain.</text>
</comment>
<dbReference type="FunFam" id="3.90.580.10:FF:000001">
    <property type="entry name" value="DNA primase"/>
    <property type="match status" value="1"/>
</dbReference>
<evidence type="ECO:0000256" key="8">
    <source>
        <dbReference type="ARBA" id="ARBA00022833"/>
    </source>
</evidence>
<dbReference type="SMART" id="SM00400">
    <property type="entry name" value="ZnF_CHCC"/>
    <property type="match status" value="1"/>
</dbReference>
<keyword evidence="6 12" id="KW-0479">Metal-binding</keyword>
<comment type="similarity">
    <text evidence="12 13">Belongs to the DnaG primase family.</text>
</comment>
<dbReference type="GO" id="GO:0008270">
    <property type="term" value="F:zinc ion binding"/>
    <property type="evidence" value="ECO:0007669"/>
    <property type="project" value="UniProtKB-UniRule"/>
</dbReference>
<dbReference type="Pfam" id="PF01807">
    <property type="entry name" value="Zn_ribbon_DnaG"/>
    <property type="match status" value="1"/>
</dbReference>
<dbReference type="Pfam" id="PF10410">
    <property type="entry name" value="DnaB_bind"/>
    <property type="match status" value="1"/>
</dbReference>
<dbReference type="InterPro" id="IPR030846">
    <property type="entry name" value="DnaG_bac"/>
</dbReference>
<keyword evidence="9" id="KW-0460">Magnesium</keyword>
<sequence length="621" mass="69685">MIPRAFIDELLSRVDIVDVVGKSVTLKKAGSNLQGLCPFHQEKSPSFSVSETKQFYHCFGCGAHGSAISFLMEYAGLTFTDAVEELAQGVGLTVPKEAVAMNSPLHQQLSSRLFEVMDKAATFFKETLKKDQRAKNYLINRGLSGEVALRFGIGYVADAWQNLEAVFGSYTQSEVANTLAEVGLLIQSEGDGKTSVKRYDRFRDRIIFPIRNLKGQVIGFGGRIIDKGEPKYLNSPETPLFKKGMTLYGLFEARKFIREMSYALVCEGYMDVVALAQLGFPNAVATLGTACTETHVQLLLKHTDKVVFSFDGDAAGVRAAKRAFEACIPLLSDEKEIRFLFLPKEHDPDSFVRENGAKAFQDEIEKSMPLSLFFMQVIGENIDWKTAEGRAQAQNESKQYFKKMPAIALRVQILRDLALRLGSTQQELEQFFGLPSTIVQDVPIKPLEPKTNYKNKDWQKKADLRALENLAKQKPITPSDLPIQIIKLLIQYPQLGKKLSAKEAEDLISIATNRTKQAGLIMKDLIQLCRLEPDDSNFSSFQNVLSQSEFASAYNSLLRKLLETEFTFEEATLHVQGALKKINRDIIKSEMEAISDRISKQIHTDEDLMRYRELGLQLKTA</sequence>
<dbReference type="SUPFAM" id="SSF57783">
    <property type="entry name" value="Zinc beta-ribbon"/>
    <property type="match status" value="1"/>
</dbReference>
<evidence type="ECO:0000313" key="17">
    <source>
        <dbReference type="Proteomes" id="UP000192708"/>
    </source>
</evidence>
<evidence type="ECO:0000256" key="11">
    <source>
        <dbReference type="ARBA" id="ARBA00023163"/>
    </source>
</evidence>
<keyword evidence="17" id="KW-1185">Reference proteome</keyword>
<dbReference type="SMART" id="SM00493">
    <property type="entry name" value="TOPRIM"/>
    <property type="match status" value="1"/>
</dbReference>
<dbReference type="InterPro" id="IPR036977">
    <property type="entry name" value="DNA_primase_Znf_CHC2"/>
</dbReference>
<gene>
    <name evidence="12" type="primary">dnaG</name>
    <name evidence="16" type="ORF">SAMN06296008_1033</name>
</gene>
<dbReference type="InterPro" id="IPR006171">
    <property type="entry name" value="TOPRIM_dom"/>
</dbReference>
<dbReference type="Gene3D" id="1.10.860.10">
    <property type="entry name" value="DNAb Helicase, Chain A"/>
    <property type="match status" value="1"/>
</dbReference>
<evidence type="ECO:0000256" key="1">
    <source>
        <dbReference type="ARBA" id="ARBA00022478"/>
    </source>
</evidence>
<dbReference type="Gene3D" id="3.90.980.10">
    <property type="entry name" value="DNA primase, catalytic core, N-terminal domain"/>
    <property type="match status" value="1"/>
</dbReference>
<dbReference type="RefSeq" id="WP_084282714.1">
    <property type="nucleotide sequence ID" value="NZ_FWXJ01000003.1"/>
</dbReference>
<evidence type="ECO:0000256" key="4">
    <source>
        <dbReference type="ARBA" id="ARBA00022695"/>
    </source>
</evidence>
<dbReference type="InterPro" id="IPR019475">
    <property type="entry name" value="DNA_primase_DnaB-bd"/>
</dbReference>
<dbReference type="Proteomes" id="UP000192708">
    <property type="component" value="Unassembled WGS sequence"/>
</dbReference>
<dbReference type="GO" id="GO:0005737">
    <property type="term" value="C:cytoplasm"/>
    <property type="evidence" value="ECO:0007669"/>
    <property type="project" value="TreeGrafter"/>
</dbReference>
<comment type="function">
    <text evidence="12 13">RNA polymerase that catalyzes the synthesis of short RNA molecules used as primers for DNA polymerase during DNA replication.</text>
</comment>
<feature type="zinc finger region" description="CHC2-type" evidence="12 14">
    <location>
        <begin position="37"/>
        <end position="61"/>
    </location>
</feature>
<dbReference type="InterPro" id="IPR002694">
    <property type="entry name" value="Znf_CHC2"/>
</dbReference>
<comment type="catalytic activity">
    <reaction evidence="12">
        <text>ssDNA + n NTP = ssDNA/pppN(pN)n-1 hybrid + (n-1) diphosphate.</text>
        <dbReference type="EC" id="2.7.7.101"/>
    </reaction>
</comment>
<dbReference type="GO" id="GO:0003677">
    <property type="term" value="F:DNA binding"/>
    <property type="evidence" value="ECO:0007669"/>
    <property type="project" value="UniProtKB-KW"/>
</dbReference>
<dbReference type="GO" id="GO:0003899">
    <property type="term" value="F:DNA-directed RNA polymerase activity"/>
    <property type="evidence" value="ECO:0007669"/>
    <property type="project" value="UniProtKB-UniRule"/>
</dbReference>
<dbReference type="PROSITE" id="PS50880">
    <property type="entry name" value="TOPRIM"/>
    <property type="match status" value="1"/>
</dbReference>
<protein>
    <recommendedName>
        <fullName evidence="12 13">DNA primase</fullName>
        <ecNumber evidence="12">2.7.7.101</ecNumber>
    </recommendedName>
</protein>
<keyword evidence="5 12" id="KW-0235">DNA replication</keyword>
<dbReference type="Gene3D" id="1.20.50.20">
    <property type="entry name" value="DnaG, RNA polymerase domain, helical bundle"/>
    <property type="match status" value="1"/>
</dbReference>
<organism evidence="16 17">
    <name type="scientific">Polynucleobacter kasalickyi</name>
    <dbReference type="NCBI Taxonomy" id="1938817"/>
    <lineage>
        <taxon>Bacteria</taxon>
        <taxon>Pseudomonadati</taxon>
        <taxon>Pseudomonadota</taxon>
        <taxon>Betaproteobacteria</taxon>
        <taxon>Burkholderiales</taxon>
        <taxon>Burkholderiaceae</taxon>
        <taxon>Polynucleobacter</taxon>
    </lineage>
</organism>
<evidence type="ECO:0000256" key="9">
    <source>
        <dbReference type="ARBA" id="ARBA00022842"/>
    </source>
</evidence>
<dbReference type="InterPro" id="IPR013264">
    <property type="entry name" value="DNAG_N"/>
</dbReference>
<evidence type="ECO:0000256" key="12">
    <source>
        <dbReference type="HAMAP-Rule" id="MF_00974"/>
    </source>
</evidence>
<dbReference type="Pfam" id="PF08278">
    <property type="entry name" value="DnaG_DnaB_bind"/>
    <property type="match status" value="1"/>
</dbReference>
<keyword evidence="1 12" id="KW-0240">DNA-directed RNA polymerase</keyword>
<dbReference type="InterPro" id="IPR050219">
    <property type="entry name" value="DnaG_primase"/>
</dbReference>
<dbReference type="InterPro" id="IPR006295">
    <property type="entry name" value="DNA_primase_DnaG"/>
</dbReference>
<dbReference type="SUPFAM" id="SSF56731">
    <property type="entry name" value="DNA primase core"/>
    <property type="match status" value="1"/>
</dbReference>
<feature type="domain" description="Toprim" evidence="15">
    <location>
        <begin position="261"/>
        <end position="343"/>
    </location>
</feature>
<dbReference type="PANTHER" id="PTHR30313">
    <property type="entry name" value="DNA PRIMASE"/>
    <property type="match status" value="1"/>
</dbReference>
<evidence type="ECO:0000256" key="3">
    <source>
        <dbReference type="ARBA" id="ARBA00022679"/>
    </source>
</evidence>
<comment type="subunit">
    <text evidence="12">Monomer. Interacts with DnaB.</text>
</comment>
<evidence type="ECO:0000256" key="14">
    <source>
        <dbReference type="PIRSR" id="PIRSR002811-1"/>
    </source>
</evidence>
<keyword evidence="11 12" id="KW-0804">Transcription</keyword>
<dbReference type="Pfam" id="PF13155">
    <property type="entry name" value="Toprim_2"/>
    <property type="match status" value="1"/>
</dbReference>
<keyword evidence="7 12" id="KW-0863">Zinc-finger</keyword>
<dbReference type="GO" id="GO:0006269">
    <property type="term" value="P:DNA replication, synthesis of primer"/>
    <property type="evidence" value="ECO:0007669"/>
    <property type="project" value="UniProtKB-UniRule"/>
</dbReference>
<keyword evidence="4 12" id="KW-0548">Nucleotidyltransferase</keyword>
<evidence type="ECO:0000313" key="16">
    <source>
        <dbReference type="EMBL" id="SMC34795.1"/>
    </source>
</evidence>
<dbReference type="Pfam" id="PF08275">
    <property type="entry name" value="DNAG_N"/>
    <property type="match status" value="1"/>
</dbReference>
<name>A0A1W1YF60_9BURK</name>
<dbReference type="GO" id="GO:1990077">
    <property type="term" value="C:primosome complex"/>
    <property type="evidence" value="ECO:0007669"/>
    <property type="project" value="UniProtKB-KW"/>
</dbReference>
<dbReference type="OrthoDB" id="9803773at2"/>
<dbReference type="InterPro" id="IPR034151">
    <property type="entry name" value="TOPRIM_DnaG_bac"/>
</dbReference>
<comment type="cofactor">
    <cofactor evidence="12 13 14">
        <name>Zn(2+)</name>
        <dbReference type="ChEBI" id="CHEBI:29105"/>
    </cofactor>
    <text evidence="12 13 14">Binds 1 zinc ion per monomer.</text>
</comment>
<evidence type="ECO:0000259" key="15">
    <source>
        <dbReference type="PROSITE" id="PS50880"/>
    </source>
</evidence>
<evidence type="ECO:0000256" key="13">
    <source>
        <dbReference type="PIRNR" id="PIRNR002811"/>
    </source>
</evidence>
<dbReference type="FunFam" id="3.40.1360.10:FF:000002">
    <property type="entry name" value="DNA primase"/>
    <property type="match status" value="1"/>
</dbReference>
<accession>A0A1W1YF60</accession>
<evidence type="ECO:0000256" key="5">
    <source>
        <dbReference type="ARBA" id="ARBA00022705"/>
    </source>
</evidence>
<dbReference type="HAMAP" id="MF_00974">
    <property type="entry name" value="DNA_primase_DnaG"/>
    <property type="match status" value="1"/>
</dbReference>
<proteinExistence type="inferred from homology"/>
<dbReference type="InterPro" id="IPR013173">
    <property type="entry name" value="DNA_primase_DnaG_DnaB-bd_dom"/>
</dbReference>
<dbReference type="NCBIfam" id="TIGR01391">
    <property type="entry name" value="dnaG"/>
    <property type="match status" value="1"/>
</dbReference>
<dbReference type="InterPro" id="IPR016136">
    <property type="entry name" value="DNA_helicase_N/primase_C"/>
</dbReference>
<evidence type="ECO:0000256" key="6">
    <source>
        <dbReference type="ARBA" id="ARBA00022723"/>
    </source>
</evidence>
<dbReference type="Gene3D" id="3.40.1360.10">
    <property type="match status" value="1"/>
</dbReference>
<evidence type="ECO:0000256" key="10">
    <source>
        <dbReference type="ARBA" id="ARBA00023125"/>
    </source>
</evidence>